<dbReference type="GO" id="GO:0006816">
    <property type="term" value="P:calcium ion transport"/>
    <property type="evidence" value="ECO:0007669"/>
    <property type="project" value="TreeGrafter"/>
</dbReference>
<comment type="caution">
    <text evidence="12">The sequence shown here is derived from an EMBL/GenBank/DDBJ whole genome shotgun (WGS) entry which is preliminary data.</text>
</comment>
<keyword evidence="4" id="KW-1003">Cell membrane</keyword>
<comment type="subcellular location">
    <subcellularLocation>
        <location evidence="1">Cell membrane</location>
        <topology evidence="1">Single-pass type I membrane protein</topology>
    </subcellularLocation>
</comment>
<dbReference type="PANTHER" id="PTHR14076">
    <property type="entry name" value="RECEPTOR ACTIVITY MODIFYING PROTEIN RAMP"/>
    <property type="match status" value="1"/>
</dbReference>
<dbReference type="GO" id="GO:0072659">
    <property type="term" value="P:protein localization to plasma membrane"/>
    <property type="evidence" value="ECO:0007669"/>
    <property type="project" value="TreeGrafter"/>
</dbReference>
<evidence type="ECO:0000256" key="6">
    <source>
        <dbReference type="ARBA" id="ARBA00022729"/>
    </source>
</evidence>
<evidence type="ECO:0000256" key="5">
    <source>
        <dbReference type="ARBA" id="ARBA00022692"/>
    </source>
</evidence>
<dbReference type="GO" id="GO:0007186">
    <property type="term" value="P:G protein-coupled receptor signaling pathway"/>
    <property type="evidence" value="ECO:0007669"/>
    <property type="project" value="TreeGrafter"/>
</dbReference>
<dbReference type="Gene3D" id="1.10.150.510">
    <property type="entry name" value="Receptor activity modifying family"/>
    <property type="match status" value="1"/>
</dbReference>
<protein>
    <submittedName>
        <fullName evidence="12">Receptor activity-modifying protein 2</fullName>
    </submittedName>
</protein>
<dbReference type="PANTHER" id="PTHR14076:SF9">
    <property type="entry name" value="RECEPTOR ACTIVITY-MODIFYING PROTEIN 2"/>
    <property type="match status" value="1"/>
</dbReference>
<dbReference type="GO" id="GO:0043235">
    <property type="term" value="C:receptor complex"/>
    <property type="evidence" value="ECO:0007669"/>
    <property type="project" value="TreeGrafter"/>
</dbReference>
<comment type="similarity">
    <text evidence="2">Belongs to the RAMP family.</text>
</comment>
<evidence type="ECO:0000256" key="11">
    <source>
        <dbReference type="SAM" id="MobiDB-lite"/>
    </source>
</evidence>
<keyword evidence="8" id="KW-0472">Membrane</keyword>
<evidence type="ECO:0000256" key="2">
    <source>
        <dbReference type="ARBA" id="ARBA00007087"/>
    </source>
</evidence>
<dbReference type="GO" id="GO:0009986">
    <property type="term" value="C:cell surface"/>
    <property type="evidence" value="ECO:0007669"/>
    <property type="project" value="TreeGrafter"/>
</dbReference>
<evidence type="ECO:0000256" key="1">
    <source>
        <dbReference type="ARBA" id="ARBA00004251"/>
    </source>
</evidence>
<sequence>MPGARVGDEGGPGGEGAWTTKASTGPPAVSTSPEFLNQSLLTEDSLLSKGNVEESFEMYVLRCWFLYNSHMVSVKYWCNWTLISRHYSDLQYCLEHRADQFGLGFPNPLAEMLILETHLIDFANPSLVQPAFSDPPRMYS</sequence>
<gene>
    <name evidence="12" type="ORF">LTLLF_206300</name>
</gene>
<dbReference type="GO" id="GO:0032870">
    <property type="term" value="P:cellular response to hormone stimulus"/>
    <property type="evidence" value="ECO:0007669"/>
    <property type="project" value="TreeGrafter"/>
</dbReference>
<reference evidence="12" key="1">
    <citation type="submission" date="2020-03" db="EMBL/GenBank/DDBJ databases">
        <title>Studies in the Genomics of Life Span.</title>
        <authorList>
            <person name="Glass D."/>
        </authorList>
    </citation>
    <scope>NUCLEOTIDE SEQUENCE</scope>
    <source>
        <strain evidence="12">LTLLF</strain>
        <tissue evidence="12">Muscle</tissue>
    </source>
</reference>
<dbReference type="AlphaFoldDB" id="A0A8J6H0F6"/>
<evidence type="ECO:0000256" key="10">
    <source>
        <dbReference type="ARBA" id="ARBA00023170"/>
    </source>
</evidence>
<name>A0A8J6H0F6_MICOH</name>
<keyword evidence="5" id="KW-0812">Transmembrane</keyword>
<evidence type="ECO:0000256" key="9">
    <source>
        <dbReference type="ARBA" id="ARBA00023157"/>
    </source>
</evidence>
<evidence type="ECO:0000256" key="8">
    <source>
        <dbReference type="ARBA" id="ARBA00023136"/>
    </source>
</evidence>
<evidence type="ECO:0000313" key="13">
    <source>
        <dbReference type="Proteomes" id="UP000710432"/>
    </source>
</evidence>
<dbReference type="Proteomes" id="UP000710432">
    <property type="component" value="Unassembled WGS sequence"/>
</dbReference>
<dbReference type="GO" id="GO:0008277">
    <property type="term" value="P:regulation of G protein-coupled receptor signaling pathway"/>
    <property type="evidence" value="ECO:0007669"/>
    <property type="project" value="InterPro"/>
</dbReference>
<dbReference type="InterPro" id="IPR006985">
    <property type="entry name" value="RAMP"/>
</dbReference>
<evidence type="ECO:0000256" key="3">
    <source>
        <dbReference type="ARBA" id="ARBA00022448"/>
    </source>
</evidence>
<dbReference type="GO" id="GO:0001525">
    <property type="term" value="P:angiogenesis"/>
    <property type="evidence" value="ECO:0007669"/>
    <property type="project" value="TreeGrafter"/>
</dbReference>
<keyword evidence="9" id="KW-1015">Disulfide bond</keyword>
<dbReference type="GO" id="GO:0015026">
    <property type="term" value="F:coreceptor activity"/>
    <property type="evidence" value="ECO:0007669"/>
    <property type="project" value="InterPro"/>
</dbReference>
<keyword evidence="10 12" id="KW-0675">Receptor</keyword>
<dbReference type="InterPro" id="IPR038126">
    <property type="entry name" value="RAMP_sf"/>
</dbReference>
<keyword evidence="6" id="KW-0732">Signal</keyword>
<dbReference type="GO" id="GO:0005886">
    <property type="term" value="C:plasma membrane"/>
    <property type="evidence" value="ECO:0007669"/>
    <property type="project" value="UniProtKB-SubCell"/>
</dbReference>
<dbReference type="GO" id="GO:0006886">
    <property type="term" value="P:intracellular protein transport"/>
    <property type="evidence" value="ECO:0007669"/>
    <property type="project" value="InterPro"/>
</dbReference>
<evidence type="ECO:0000256" key="4">
    <source>
        <dbReference type="ARBA" id="ARBA00022475"/>
    </source>
</evidence>
<organism evidence="12 13">
    <name type="scientific">Microtus ochrogaster</name>
    <name type="common">Prairie vole</name>
    <dbReference type="NCBI Taxonomy" id="79684"/>
    <lineage>
        <taxon>Eukaryota</taxon>
        <taxon>Metazoa</taxon>
        <taxon>Chordata</taxon>
        <taxon>Craniata</taxon>
        <taxon>Vertebrata</taxon>
        <taxon>Euteleostomi</taxon>
        <taxon>Mammalia</taxon>
        <taxon>Eutheria</taxon>
        <taxon>Euarchontoglires</taxon>
        <taxon>Glires</taxon>
        <taxon>Rodentia</taxon>
        <taxon>Myomorpha</taxon>
        <taxon>Muroidea</taxon>
        <taxon>Cricetidae</taxon>
        <taxon>Arvicolinae</taxon>
        <taxon>Microtus</taxon>
    </lineage>
</organism>
<dbReference type="EMBL" id="JAATJU010000800">
    <property type="protein sequence ID" value="KAH0520505.1"/>
    <property type="molecule type" value="Genomic_DNA"/>
</dbReference>
<accession>A0A8J6H0F6</accession>
<proteinExistence type="inferred from homology"/>
<evidence type="ECO:0000256" key="7">
    <source>
        <dbReference type="ARBA" id="ARBA00022989"/>
    </source>
</evidence>
<keyword evidence="3" id="KW-0813">Transport</keyword>
<evidence type="ECO:0000313" key="12">
    <source>
        <dbReference type="EMBL" id="KAH0520505.1"/>
    </source>
</evidence>
<dbReference type="GO" id="GO:0031623">
    <property type="term" value="P:receptor internalization"/>
    <property type="evidence" value="ECO:0007669"/>
    <property type="project" value="TreeGrafter"/>
</dbReference>
<dbReference type="Pfam" id="PF04901">
    <property type="entry name" value="RAMP"/>
    <property type="match status" value="1"/>
</dbReference>
<keyword evidence="7" id="KW-1133">Transmembrane helix</keyword>
<feature type="region of interest" description="Disordered" evidence="11">
    <location>
        <begin position="1"/>
        <end position="32"/>
    </location>
</feature>